<evidence type="ECO:0000256" key="1">
    <source>
        <dbReference type="ARBA" id="ARBA00008857"/>
    </source>
</evidence>
<reference evidence="8" key="1">
    <citation type="submission" date="2015-10" db="EMBL/GenBank/DDBJ databases">
        <title>Draft Genome Sequences of 11 Lactococcus lactis subspecies cremoris strains.</title>
        <authorList>
            <person name="Wels M."/>
            <person name="Backus L."/>
            <person name="Boekhorst J."/>
            <person name="Dijkstra A."/>
            <person name="Beerthuizen M."/>
            <person name="Kelly W."/>
            <person name="Siezen R."/>
            <person name="Bachmann H."/>
            <person name="Van Hijum S."/>
        </authorList>
    </citation>
    <scope>NUCLEOTIDE SEQUENCE [LARGE SCALE GENOMIC DNA]</scope>
    <source>
        <strain evidence="8">KF282</strain>
    </source>
</reference>
<dbReference type="PROSITE" id="PS51898">
    <property type="entry name" value="TYR_RECOMBINASE"/>
    <property type="match status" value="1"/>
</dbReference>
<dbReference type="CDD" id="cd01189">
    <property type="entry name" value="INT_ICEBs1_C_like"/>
    <property type="match status" value="1"/>
</dbReference>
<dbReference type="PANTHER" id="PTHR30349:SF64">
    <property type="entry name" value="PROPHAGE INTEGRASE INTD-RELATED"/>
    <property type="match status" value="1"/>
</dbReference>
<proteinExistence type="inferred from homology"/>
<evidence type="ECO:0000256" key="4">
    <source>
        <dbReference type="PROSITE-ProRule" id="PRU01248"/>
    </source>
</evidence>
<dbReference type="InterPro" id="IPR010998">
    <property type="entry name" value="Integrase_recombinase_N"/>
</dbReference>
<dbReference type="InterPro" id="IPR013762">
    <property type="entry name" value="Integrase-like_cat_sf"/>
</dbReference>
<protein>
    <submittedName>
        <fullName evidence="7">Phage integrase</fullName>
    </submittedName>
</protein>
<comment type="caution">
    <text evidence="7">The sequence shown here is derived from an EMBL/GenBank/DDBJ whole genome shotgun (WGS) entry which is preliminary data.</text>
</comment>
<dbReference type="Gene3D" id="1.10.150.130">
    <property type="match status" value="1"/>
</dbReference>
<dbReference type="Proteomes" id="UP000053058">
    <property type="component" value="Unassembled WGS sequence"/>
</dbReference>
<dbReference type="InterPro" id="IPR050090">
    <property type="entry name" value="Tyrosine_recombinase_XerCD"/>
</dbReference>
<accession>A0A0V8CWZ9</accession>
<dbReference type="EMBL" id="LKLN01000043">
    <property type="protein sequence ID" value="KSU05757.1"/>
    <property type="molecule type" value="Genomic_DNA"/>
</dbReference>
<feature type="domain" description="Core-binding (CB)" evidence="6">
    <location>
        <begin position="97"/>
        <end position="175"/>
    </location>
</feature>
<evidence type="ECO:0000313" key="7">
    <source>
        <dbReference type="EMBL" id="KSU05757.1"/>
    </source>
</evidence>
<gene>
    <name evidence="7" type="ORF">KF282_1364</name>
</gene>
<keyword evidence="3" id="KW-0233">DNA recombination</keyword>
<dbReference type="Pfam" id="PF00589">
    <property type="entry name" value="Phage_integrase"/>
    <property type="match status" value="1"/>
</dbReference>
<organism evidence="7 8">
    <name type="scientific">Lactococcus lactis subsp. lactis</name>
    <name type="common">Streptococcus lactis</name>
    <dbReference type="NCBI Taxonomy" id="1360"/>
    <lineage>
        <taxon>Bacteria</taxon>
        <taxon>Bacillati</taxon>
        <taxon>Bacillota</taxon>
        <taxon>Bacilli</taxon>
        <taxon>Lactobacillales</taxon>
        <taxon>Streptococcaceae</taxon>
        <taxon>Lactococcus</taxon>
    </lineage>
</organism>
<keyword evidence="2 4" id="KW-0238">DNA-binding</keyword>
<dbReference type="InterPro" id="IPR011010">
    <property type="entry name" value="DNA_brk_join_enz"/>
</dbReference>
<evidence type="ECO:0000313" key="8">
    <source>
        <dbReference type="Proteomes" id="UP000053058"/>
    </source>
</evidence>
<name>A0A0V8CWZ9_LACLL</name>
<dbReference type="SUPFAM" id="SSF56349">
    <property type="entry name" value="DNA breaking-rejoining enzymes"/>
    <property type="match status" value="1"/>
</dbReference>
<evidence type="ECO:0000256" key="2">
    <source>
        <dbReference type="ARBA" id="ARBA00023125"/>
    </source>
</evidence>
<feature type="domain" description="Tyr recombinase" evidence="5">
    <location>
        <begin position="203"/>
        <end position="400"/>
    </location>
</feature>
<dbReference type="PANTHER" id="PTHR30349">
    <property type="entry name" value="PHAGE INTEGRASE-RELATED"/>
    <property type="match status" value="1"/>
</dbReference>
<evidence type="ECO:0000259" key="6">
    <source>
        <dbReference type="PROSITE" id="PS51900"/>
    </source>
</evidence>
<dbReference type="AlphaFoldDB" id="A0A0V8CWZ9"/>
<dbReference type="InterPro" id="IPR002104">
    <property type="entry name" value="Integrase_catalytic"/>
</dbReference>
<evidence type="ECO:0000259" key="5">
    <source>
        <dbReference type="PROSITE" id="PS51898"/>
    </source>
</evidence>
<dbReference type="GO" id="GO:0015074">
    <property type="term" value="P:DNA integration"/>
    <property type="evidence" value="ECO:0007669"/>
    <property type="project" value="InterPro"/>
</dbReference>
<dbReference type="GO" id="GO:0006310">
    <property type="term" value="P:DNA recombination"/>
    <property type="evidence" value="ECO:0007669"/>
    <property type="project" value="UniProtKB-KW"/>
</dbReference>
<evidence type="ECO:0000256" key="3">
    <source>
        <dbReference type="ARBA" id="ARBA00023172"/>
    </source>
</evidence>
<sequence length="407" mass="47841">MKCSYNRNLLNFYKNVIIEACCMLQFFKELRYIMYIKQLENGQVRYTQKYVDKKGKTQKVQITLPSKTKVMQARAKELLEEKILLKKEKDNIITNFTPFSVVKEKWLQTMEKSISSTSYKSYISAIKDFSLKFNDWEIKNINQLNIQDYLFSNNWKLKTIKHKRAVLYSLFNFATKMKYISENPTNNIILPKSRETLIDIEFEENKGLSRDELHIVLDYCERANRDIRHTLIMEFLFLTGMRLEEAGGLQVSDLDLNNKKLSIKHVIDTKATLDSSRTLYPPKNRGSRREIHLNPRSIEIIEWFINNQIDFDFVFTNRNGNPLQQASCFSFIKSVCTKALGENPKRKFNNHMLRHAHITLLAELNVPIKATMARVGHVQESTTLRIYSHISKKMKDETAEKLDKIII</sequence>
<dbReference type="PROSITE" id="PS51900">
    <property type="entry name" value="CB"/>
    <property type="match status" value="1"/>
</dbReference>
<comment type="similarity">
    <text evidence="1">Belongs to the 'phage' integrase family.</text>
</comment>
<dbReference type="PATRIC" id="fig|1360.105.peg.1561"/>
<dbReference type="GO" id="GO:0003677">
    <property type="term" value="F:DNA binding"/>
    <property type="evidence" value="ECO:0007669"/>
    <property type="project" value="UniProtKB-UniRule"/>
</dbReference>
<dbReference type="Gene3D" id="1.10.443.10">
    <property type="entry name" value="Intergrase catalytic core"/>
    <property type="match status" value="1"/>
</dbReference>
<dbReference type="InterPro" id="IPR044068">
    <property type="entry name" value="CB"/>
</dbReference>